<dbReference type="GO" id="GO:0043186">
    <property type="term" value="C:P granule"/>
    <property type="evidence" value="ECO:0007669"/>
    <property type="project" value="UniProtKB-ARBA"/>
</dbReference>
<dbReference type="EMBL" id="JI166220">
    <property type="protein sequence ID" value="ADY41623.1"/>
    <property type="molecule type" value="mRNA"/>
</dbReference>
<evidence type="ECO:0000256" key="7">
    <source>
        <dbReference type="ARBA" id="ARBA00022840"/>
    </source>
</evidence>
<dbReference type="InterPro" id="IPR000629">
    <property type="entry name" value="RNA-helicase_DEAD-box_CS"/>
</dbReference>
<dbReference type="InterPro" id="IPR014014">
    <property type="entry name" value="RNA_helicase_DEAD_Q_motif"/>
</dbReference>
<dbReference type="Gene3D" id="3.40.50.300">
    <property type="entry name" value="P-loop containing nucleotide triphosphate hydrolases"/>
    <property type="match status" value="2"/>
</dbReference>
<evidence type="ECO:0000259" key="16">
    <source>
        <dbReference type="PROSITE" id="PS51195"/>
    </source>
</evidence>
<evidence type="ECO:0000256" key="6">
    <source>
        <dbReference type="ARBA" id="ARBA00022806"/>
    </source>
</evidence>
<dbReference type="GO" id="GO:0005829">
    <property type="term" value="C:cytosol"/>
    <property type="evidence" value="ECO:0007669"/>
    <property type="project" value="TreeGrafter"/>
</dbReference>
<evidence type="ECO:0000313" key="17">
    <source>
        <dbReference type="EMBL" id="ADY41623.1"/>
    </source>
</evidence>
<dbReference type="AlphaFoldDB" id="F1KUR9"/>
<keyword evidence="8" id="KW-0694">RNA-binding</keyword>
<sequence length="799" mass="90634">MTAFYSFSMRSQVMTESDGEGDYRGLVLARNRKQRKAGGWQALGLDHAVFKAIEKKGYRQPTPIQRKAIPLIIDGKDVVAMSRTGSGKTAAFVVPMLQKLKRREVNGTRALLIAPTRELALQTFKFTKELGRFTGLRCAALVGGDSIEEQFGAIHEKPDIIIATPGRLLHLIIEMNLRLTTVQYLVFDEADRLFEMGFSEQLHEILKRLPDNRQTLLFSATLPKMLVDFAKAGLTDPVLVRLDVDEKISDRLSMIFLTCRTADKISAFLYLVRLAIANNEMTIVFCATMKHVEYLAAVAQRAAIDCVVLYSQLDAAARKINIERFRSKQCLLLIVTDVAARGVDIPLLDNAINFHFPPKAKLFVHRVGRVARAGKSGKSYSLISADELPYLADLFLFLGRPLNFAKPDSIYREDEPLVGVFTDDLVELESDFLRAIHDNCEEMADLRKKSENAMSKYSRTRPQPSAESVRRTKTELREAFAAASPHPILRRDAAPVEDARLNFLQELHSFKPHTTIFEVQSGNKSQPAAIMKKKRKAHQKFVKEHVSVHLNVDSRPTSDDCSANKNTLNDAVQNTFHEVIRSSKFVSQKDDSLKRRKRSQSRKADELERERRNHFIAYAPADAASERALAVDRGFDAEARANAVDICADDITEMYKQQKRKKWDRKRKRFVGESGEDAAKKKIRTEDGSSIPASYKSGRYEKWYSKQKIRYRDNEIGGEEAGEEHSVQQSGSSHRRRKRGGIPGEKGIQGGRSELRNPEQILKIRRKKDSIRAYQAHRREQNLKKKGALAGERRIVRRR</sequence>
<evidence type="ECO:0000256" key="11">
    <source>
        <dbReference type="PROSITE-ProRule" id="PRU00552"/>
    </source>
</evidence>
<evidence type="ECO:0000259" key="15">
    <source>
        <dbReference type="PROSITE" id="PS51194"/>
    </source>
</evidence>
<comment type="similarity">
    <text evidence="2">Belongs to the DEAD box helicase family. DDX54/DBP10 subfamily.</text>
</comment>
<dbReference type="InterPro" id="IPR033517">
    <property type="entry name" value="DDX54/DBP10_DEAD-box_helicase"/>
</dbReference>
<name>F1KUR9_ASCSU</name>
<dbReference type="InterPro" id="IPR014001">
    <property type="entry name" value="Helicase_ATP-bd"/>
</dbReference>
<evidence type="ECO:0000256" key="3">
    <source>
        <dbReference type="ARBA" id="ARBA00012552"/>
    </source>
</evidence>
<protein>
    <recommendedName>
        <fullName evidence="3">RNA helicase</fullName>
        <ecNumber evidence="3">3.6.4.13</ecNumber>
    </recommendedName>
</protein>
<feature type="domain" description="Helicase C-terminal" evidence="15">
    <location>
        <begin position="270"/>
        <end position="418"/>
    </location>
</feature>
<dbReference type="Pfam" id="PF00270">
    <property type="entry name" value="DEAD"/>
    <property type="match status" value="1"/>
</dbReference>
<dbReference type="PROSITE" id="PS51192">
    <property type="entry name" value="HELICASE_ATP_BIND_1"/>
    <property type="match status" value="1"/>
</dbReference>
<dbReference type="PROSITE" id="PS51195">
    <property type="entry name" value="Q_MOTIF"/>
    <property type="match status" value="1"/>
</dbReference>
<proteinExistence type="evidence at transcript level"/>
<comment type="catalytic activity">
    <reaction evidence="10">
        <text>ATP + H2O = ADP + phosphate + H(+)</text>
        <dbReference type="Rhea" id="RHEA:13065"/>
        <dbReference type="ChEBI" id="CHEBI:15377"/>
        <dbReference type="ChEBI" id="CHEBI:15378"/>
        <dbReference type="ChEBI" id="CHEBI:30616"/>
        <dbReference type="ChEBI" id="CHEBI:43474"/>
        <dbReference type="ChEBI" id="CHEBI:456216"/>
        <dbReference type="EC" id="3.6.4.13"/>
    </reaction>
</comment>
<feature type="domain" description="DEAD-box RNA helicase Q" evidence="16">
    <location>
        <begin position="38"/>
        <end position="66"/>
    </location>
</feature>
<dbReference type="PANTHER" id="PTHR47959">
    <property type="entry name" value="ATP-DEPENDENT RNA HELICASE RHLE-RELATED"/>
    <property type="match status" value="1"/>
</dbReference>
<organism evidence="17">
    <name type="scientific">Ascaris suum</name>
    <name type="common">Pig roundworm</name>
    <name type="synonym">Ascaris lumbricoides</name>
    <dbReference type="NCBI Taxonomy" id="6253"/>
    <lineage>
        <taxon>Eukaryota</taxon>
        <taxon>Metazoa</taxon>
        <taxon>Ecdysozoa</taxon>
        <taxon>Nematoda</taxon>
        <taxon>Chromadorea</taxon>
        <taxon>Rhabditida</taxon>
        <taxon>Spirurina</taxon>
        <taxon>Ascaridomorpha</taxon>
        <taxon>Ascaridoidea</taxon>
        <taxon>Ascarididae</taxon>
        <taxon>Ascaris</taxon>
    </lineage>
</organism>
<dbReference type="InterPro" id="IPR027417">
    <property type="entry name" value="P-loop_NTPase"/>
</dbReference>
<dbReference type="PROSITE" id="PS51194">
    <property type="entry name" value="HELICASE_CTER"/>
    <property type="match status" value="1"/>
</dbReference>
<feature type="region of interest" description="Disordered" evidence="13">
    <location>
        <begin position="780"/>
        <end position="799"/>
    </location>
</feature>
<feature type="compositionally biased region" description="Gly residues" evidence="13">
    <location>
        <begin position="741"/>
        <end position="750"/>
    </location>
</feature>
<feature type="domain" description="Helicase ATP-binding" evidence="14">
    <location>
        <begin position="69"/>
        <end position="240"/>
    </location>
</feature>
<dbReference type="SMART" id="SM01123">
    <property type="entry name" value="DBP10CT"/>
    <property type="match status" value="1"/>
</dbReference>
<keyword evidence="5 12" id="KW-0378">Hydrolase</keyword>
<keyword evidence="7 12" id="KW-0067">ATP-binding</keyword>
<dbReference type="CDD" id="cd17959">
    <property type="entry name" value="DEADc_DDX54"/>
    <property type="match status" value="1"/>
</dbReference>
<dbReference type="GO" id="GO:0005730">
    <property type="term" value="C:nucleolus"/>
    <property type="evidence" value="ECO:0007669"/>
    <property type="project" value="UniProtKB-SubCell"/>
</dbReference>
<keyword evidence="6 12" id="KW-0347">Helicase</keyword>
<dbReference type="GO" id="GO:0005524">
    <property type="term" value="F:ATP binding"/>
    <property type="evidence" value="ECO:0007669"/>
    <property type="project" value="UniProtKB-KW"/>
</dbReference>
<dbReference type="SUPFAM" id="SSF52540">
    <property type="entry name" value="P-loop containing nucleoside triphosphate hydrolases"/>
    <property type="match status" value="2"/>
</dbReference>
<dbReference type="SMART" id="SM00487">
    <property type="entry name" value="DEXDc"/>
    <property type="match status" value="1"/>
</dbReference>
<feature type="region of interest" description="Disordered" evidence="13">
    <location>
        <begin position="451"/>
        <end position="470"/>
    </location>
</feature>
<dbReference type="PANTHER" id="PTHR47959:SF8">
    <property type="entry name" value="RNA HELICASE"/>
    <property type="match status" value="1"/>
</dbReference>
<dbReference type="Pfam" id="PF00271">
    <property type="entry name" value="Helicase_C"/>
    <property type="match status" value="1"/>
</dbReference>
<dbReference type="GO" id="GO:0003724">
    <property type="term" value="F:RNA helicase activity"/>
    <property type="evidence" value="ECO:0007669"/>
    <property type="project" value="UniProtKB-EC"/>
</dbReference>
<feature type="region of interest" description="Disordered" evidence="13">
    <location>
        <begin position="716"/>
        <end position="767"/>
    </location>
</feature>
<keyword evidence="4 12" id="KW-0547">Nucleotide-binding</keyword>
<evidence type="ECO:0000256" key="5">
    <source>
        <dbReference type="ARBA" id="ARBA00022801"/>
    </source>
</evidence>
<dbReference type="Pfam" id="PF08147">
    <property type="entry name" value="DBP10CT"/>
    <property type="match status" value="1"/>
</dbReference>
<evidence type="ECO:0000256" key="4">
    <source>
        <dbReference type="ARBA" id="ARBA00022741"/>
    </source>
</evidence>
<dbReference type="SMART" id="SM00490">
    <property type="entry name" value="HELICc"/>
    <property type="match status" value="1"/>
</dbReference>
<dbReference type="GO" id="GO:0003723">
    <property type="term" value="F:RNA binding"/>
    <property type="evidence" value="ECO:0007669"/>
    <property type="project" value="UniProtKB-KW"/>
</dbReference>
<dbReference type="InterPro" id="IPR011545">
    <property type="entry name" value="DEAD/DEAH_box_helicase_dom"/>
</dbReference>
<feature type="compositionally biased region" description="Polar residues" evidence="13">
    <location>
        <begin position="452"/>
        <end position="466"/>
    </location>
</feature>
<evidence type="ECO:0000256" key="8">
    <source>
        <dbReference type="ARBA" id="ARBA00022884"/>
    </source>
</evidence>
<comment type="subcellular location">
    <subcellularLocation>
        <location evidence="1">Nucleus</location>
        <location evidence="1">Nucleolus</location>
    </subcellularLocation>
</comment>
<feature type="region of interest" description="Disordered" evidence="13">
    <location>
        <begin position="587"/>
        <end position="608"/>
    </location>
</feature>
<evidence type="ECO:0000256" key="10">
    <source>
        <dbReference type="ARBA" id="ARBA00047984"/>
    </source>
</evidence>
<reference evidence="17" key="1">
    <citation type="journal article" date="2011" name="Genome Res.">
        <title>Deep small RNA sequencing from the nematode Ascaris reveals conservation, functional diversification, and novel developmental profiles.</title>
        <authorList>
            <person name="Wang J."/>
            <person name="Czech B."/>
            <person name="Crunk A."/>
            <person name="Wallace A."/>
            <person name="Mitreva M."/>
            <person name="Hannon G.J."/>
            <person name="Davis R.E."/>
        </authorList>
    </citation>
    <scope>NUCLEOTIDE SEQUENCE</scope>
</reference>
<dbReference type="InterPro" id="IPR012541">
    <property type="entry name" value="DBP10_C"/>
</dbReference>
<keyword evidence="9" id="KW-0539">Nucleus</keyword>
<dbReference type="PROSITE" id="PS00039">
    <property type="entry name" value="DEAD_ATP_HELICASE"/>
    <property type="match status" value="1"/>
</dbReference>
<dbReference type="CDD" id="cd18787">
    <property type="entry name" value="SF2_C_DEAD"/>
    <property type="match status" value="1"/>
</dbReference>
<evidence type="ECO:0000256" key="2">
    <source>
        <dbReference type="ARBA" id="ARBA00010379"/>
    </source>
</evidence>
<dbReference type="GO" id="GO:0016887">
    <property type="term" value="F:ATP hydrolysis activity"/>
    <property type="evidence" value="ECO:0007669"/>
    <property type="project" value="RHEA"/>
</dbReference>
<accession>F1KUR9</accession>
<dbReference type="InterPro" id="IPR050079">
    <property type="entry name" value="DEAD_box_RNA_helicase"/>
</dbReference>
<evidence type="ECO:0000256" key="13">
    <source>
        <dbReference type="SAM" id="MobiDB-lite"/>
    </source>
</evidence>
<dbReference type="EC" id="3.6.4.13" evidence="3"/>
<feature type="short sequence motif" description="Q motif" evidence="11">
    <location>
        <begin position="38"/>
        <end position="66"/>
    </location>
</feature>
<evidence type="ECO:0000259" key="14">
    <source>
        <dbReference type="PROSITE" id="PS51192"/>
    </source>
</evidence>
<evidence type="ECO:0000256" key="1">
    <source>
        <dbReference type="ARBA" id="ARBA00004604"/>
    </source>
</evidence>
<evidence type="ECO:0000256" key="12">
    <source>
        <dbReference type="RuleBase" id="RU000492"/>
    </source>
</evidence>
<evidence type="ECO:0000256" key="9">
    <source>
        <dbReference type="ARBA" id="ARBA00023242"/>
    </source>
</evidence>
<dbReference type="InterPro" id="IPR001650">
    <property type="entry name" value="Helicase_C-like"/>
</dbReference>
<dbReference type="FunFam" id="3.40.50.300:FF:000865">
    <property type="entry name" value="ATP-dependent RNA helicase DDX54"/>
    <property type="match status" value="1"/>
</dbReference>